<evidence type="ECO:0000313" key="1">
    <source>
        <dbReference type="EMBL" id="MPL81529.1"/>
    </source>
</evidence>
<protein>
    <submittedName>
        <fullName evidence="1">Uncharacterized protein</fullName>
    </submittedName>
</protein>
<sequence>MAPGYQGSEYFIGRNFFGVINFADIDLDEGLDIRLAVINDLRLSRVQ</sequence>
<accession>A0A644UR78</accession>
<dbReference type="AlphaFoldDB" id="A0A644UR78"/>
<dbReference type="EMBL" id="VSSQ01000151">
    <property type="protein sequence ID" value="MPL81529.1"/>
    <property type="molecule type" value="Genomic_DNA"/>
</dbReference>
<proteinExistence type="predicted"/>
<gene>
    <name evidence="1" type="ORF">SDC9_27456</name>
</gene>
<organism evidence="1">
    <name type="scientific">bioreactor metagenome</name>
    <dbReference type="NCBI Taxonomy" id="1076179"/>
    <lineage>
        <taxon>unclassified sequences</taxon>
        <taxon>metagenomes</taxon>
        <taxon>ecological metagenomes</taxon>
    </lineage>
</organism>
<reference evidence="1" key="1">
    <citation type="submission" date="2019-08" db="EMBL/GenBank/DDBJ databases">
        <authorList>
            <person name="Kucharzyk K."/>
            <person name="Murdoch R.W."/>
            <person name="Higgins S."/>
            <person name="Loffler F."/>
        </authorList>
    </citation>
    <scope>NUCLEOTIDE SEQUENCE</scope>
</reference>
<comment type="caution">
    <text evidence="1">The sequence shown here is derived from an EMBL/GenBank/DDBJ whole genome shotgun (WGS) entry which is preliminary data.</text>
</comment>
<name>A0A644UR78_9ZZZZ</name>